<dbReference type="Gene3D" id="3.40.1170.60">
    <property type="match status" value="1"/>
</dbReference>
<dbReference type="OrthoDB" id="427711at2759"/>
<evidence type="ECO:0000256" key="11">
    <source>
        <dbReference type="ARBA" id="ARBA00023125"/>
    </source>
</evidence>
<evidence type="ECO:0000256" key="3">
    <source>
        <dbReference type="ARBA" id="ARBA00010945"/>
    </source>
</evidence>
<dbReference type="GO" id="GO:0046872">
    <property type="term" value="F:metal ion binding"/>
    <property type="evidence" value="ECO:0007669"/>
    <property type="project" value="UniProtKB-KW"/>
</dbReference>
<keyword evidence="13" id="KW-0539">Nucleus</keyword>
<dbReference type="Pfam" id="PF11799">
    <property type="entry name" value="IMS_C"/>
    <property type="match status" value="1"/>
</dbReference>
<dbReference type="Pfam" id="PF21999">
    <property type="entry name" value="IMS_HHH_1"/>
    <property type="match status" value="1"/>
</dbReference>
<dbReference type="InterPro" id="IPR043128">
    <property type="entry name" value="Rev_trsase/Diguanyl_cyclase"/>
</dbReference>
<dbReference type="GO" id="GO:0042276">
    <property type="term" value="P:error-prone translesion synthesis"/>
    <property type="evidence" value="ECO:0007669"/>
    <property type="project" value="TreeGrafter"/>
</dbReference>
<dbReference type="InterPro" id="IPR001357">
    <property type="entry name" value="BRCT_dom"/>
</dbReference>
<dbReference type="Proteomes" id="UP000567179">
    <property type="component" value="Unassembled WGS sequence"/>
</dbReference>
<dbReference type="InterPro" id="IPR038401">
    <property type="entry name" value="Rev1_C_sf"/>
</dbReference>
<dbReference type="InterPro" id="IPR017961">
    <property type="entry name" value="DNA_pol_Y-fam_little_finger"/>
</dbReference>
<keyword evidence="6" id="KW-0808">Transferase</keyword>
<evidence type="ECO:0000256" key="15">
    <source>
        <dbReference type="ARBA" id="ARBA00081902"/>
    </source>
</evidence>
<evidence type="ECO:0000256" key="10">
    <source>
        <dbReference type="ARBA" id="ARBA00022842"/>
    </source>
</evidence>
<dbReference type="GO" id="GO:0006281">
    <property type="term" value="P:DNA repair"/>
    <property type="evidence" value="ECO:0007669"/>
    <property type="project" value="UniProtKB-KW"/>
</dbReference>
<evidence type="ECO:0000256" key="2">
    <source>
        <dbReference type="ARBA" id="ARBA00004123"/>
    </source>
</evidence>
<dbReference type="Pfam" id="PF16727">
    <property type="entry name" value="REV1_C"/>
    <property type="match status" value="1"/>
</dbReference>
<dbReference type="CDD" id="cd01701">
    <property type="entry name" value="PolY_Rev1"/>
    <property type="match status" value="1"/>
</dbReference>
<comment type="similarity">
    <text evidence="3">Belongs to the DNA polymerase type-Y family.</text>
</comment>
<feature type="region of interest" description="Disordered" evidence="16">
    <location>
        <begin position="841"/>
        <end position="861"/>
    </location>
</feature>
<comment type="cofactor">
    <cofactor evidence="1">
        <name>Mg(2+)</name>
        <dbReference type="ChEBI" id="CHEBI:18420"/>
    </cofactor>
</comment>
<evidence type="ECO:0000259" key="18">
    <source>
        <dbReference type="PROSITE" id="PS50173"/>
    </source>
</evidence>
<evidence type="ECO:0000256" key="4">
    <source>
        <dbReference type="ARBA" id="ARBA00020399"/>
    </source>
</evidence>
<feature type="domain" description="BRCT" evidence="17">
    <location>
        <begin position="148"/>
        <end position="236"/>
    </location>
</feature>
<dbReference type="FunFam" id="3.40.50.10190:FF:000011">
    <property type="entry name" value="DNA repair protein REV1"/>
    <property type="match status" value="1"/>
</dbReference>
<feature type="compositionally biased region" description="Polar residues" evidence="16">
    <location>
        <begin position="924"/>
        <end position="933"/>
    </location>
</feature>
<evidence type="ECO:0000256" key="5">
    <source>
        <dbReference type="ARBA" id="ARBA00022634"/>
    </source>
</evidence>
<dbReference type="Gene3D" id="1.20.58.1280">
    <property type="entry name" value="DNA repair protein Rev1, C-terminal domain"/>
    <property type="match status" value="1"/>
</dbReference>
<keyword evidence="10" id="KW-0460">Magnesium</keyword>
<dbReference type="InterPro" id="IPR031991">
    <property type="entry name" value="Rev1_C"/>
</dbReference>
<evidence type="ECO:0000256" key="6">
    <source>
        <dbReference type="ARBA" id="ARBA00022679"/>
    </source>
</evidence>
<keyword evidence="7" id="KW-0548">Nucleotidyltransferase</keyword>
<dbReference type="GO" id="GO:0017125">
    <property type="term" value="F:deoxycytidyl transferase activity"/>
    <property type="evidence" value="ECO:0007669"/>
    <property type="project" value="TreeGrafter"/>
</dbReference>
<dbReference type="CDD" id="cd17719">
    <property type="entry name" value="BRCT_Rev1"/>
    <property type="match status" value="1"/>
</dbReference>
<dbReference type="InterPro" id="IPR001126">
    <property type="entry name" value="UmuC"/>
</dbReference>
<feature type="region of interest" description="Disordered" evidence="16">
    <location>
        <begin position="908"/>
        <end position="933"/>
    </location>
</feature>
<dbReference type="Gene3D" id="6.10.250.1630">
    <property type="match status" value="1"/>
</dbReference>
<evidence type="ECO:0000256" key="1">
    <source>
        <dbReference type="ARBA" id="ARBA00001946"/>
    </source>
</evidence>
<proteinExistence type="inferred from homology"/>
<dbReference type="SMART" id="SM00292">
    <property type="entry name" value="BRCT"/>
    <property type="match status" value="1"/>
</dbReference>
<dbReference type="InterPro" id="IPR053848">
    <property type="entry name" value="IMS_HHH_1"/>
</dbReference>
<protein>
    <recommendedName>
        <fullName evidence="4">DNA repair protein REV1</fullName>
    </recommendedName>
    <alternativeName>
        <fullName evidence="15">Reversionless protein 1</fullName>
    </alternativeName>
</protein>
<dbReference type="InterPro" id="IPR036420">
    <property type="entry name" value="BRCT_dom_sf"/>
</dbReference>
<feature type="domain" description="UmuC" evidence="18">
    <location>
        <begin position="430"/>
        <end position="628"/>
    </location>
</feature>
<dbReference type="InterPro" id="IPR036775">
    <property type="entry name" value="DNA_pol_Y-fam_lit_finger_sf"/>
</dbReference>
<keyword evidence="12" id="KW-0234">DNA repair</keyword>
<keyword evidence="11" id="KW-0238">DNA-binding</keyword>
<dbReference type="Pfam" id="PF00817">
    <property type="entry name" value="IMS"/>
    <property type="match status" value="1"/>
</dbReference>
<dbReference type="SUPFAM" id="SSF56672">
    <property type="entry name" value="DNA/RNA polymerases"/>
    <property type="match status" value="1"/>
</dbReference>
<dbReference type="GO" id="GO:0070987">
    <property type="term" value="P:error-free translesion synthesis"/>
    <property type="evidence" value="ECO:0007669"/>
    <property type="project" value="UniProtKB-ARBA"/>
</dbReference>
<dbReference type="GO" id="GO:0005634">
    <property type="term" value="C:nucleus"/>
    <property type="evidence" value="ECO:0007669"/>
    <property type="project" value="UniProtKB-SubCell"/>
</dbReference>
<dbReference type="SUPFAM" id="SSF100879">
    <property type="entry name" value="Lesion bypass DNA polymerase (Y-family), little finger domain"/>
    <property type="match status" value="1"/>
</dbReference>
<gene>
    <name evidence="19" type="ORF">D9619_012240</name>
</gene>
<evidence type="ECO:0000256" key="13">
    <source>
        <dbReference type="ARBA" id="ARBA00023242"/>
    </source>
</evidence>
<dbReference type="GO" id="GO:0003887">
    <property type="term" value="F:DNA-directed DNA polymerase activity"/>
    <property type="evidence" value="ECO:0007669"/>
    <property type="project" value="InterPro"/>
</dbReference>
<organism evidence="19 20">
    <name type="scientific">Psilocybe cf. subviscida</name>
    <dbReference type="NCBI Taxonomy" id="2480587"/>
    <lineage>
        <taxon>Eukaryota</taxon>
        <taxon>Fungi</taxon>
        <taxon>Dikarya</taxon>
        <taxon>Basidiomycota</taxon>
        <taxon>Agaricomycotina</taxon>
        <taxon>Agaricomycetes</taxon>
        <taxon>Agaricomycetidae</taxon>
        <taxon>Agaricales</taxon>
        <taxon>Agaricineae</taxon>
        <taxon>Strophariaceae</taxon>
        <taxon>Psilocybe</taxon>
    </lineage>
</organism>
<evidence type="ECO:0000256" key="7">
    <source>
        <dbReference type="ARBA" id="ARBA00022695"/>
    </source>
</evidence>
<evidence type="ECO:0000259" key="17">
    <source>
        <dbReference type="PROSITE" id="PS50172"/>
    </source>
</evidence>
<evidence type="ECO:0000256" key="12">
    <source>
        <dbReference type="ARBA" id="ARBA00023204"/>
    </source>
</evidence>
<keyword evidence="5" id="KW-0237">DNA synthesis</keyword>
<dbReference type="EMBL" id="JAACJJ010000031">
    <property type="protein sequence ID" value="KAF5318198.1"/>
    <property type="molecule type" value="Genomic_DNA"/>
</dbReference>
<evidence type="ECO:0000256" key="9">
    <source>
        <dbReference type="ARBA" id="ARBA00022763"/>
    </source>
</evidence>
<keyword evidence="20" id="KW-1185">Reference proteome</keyword>
<comment type="subcellular location">
    <subcellularLocation>
        <location evidence="2">Nucleus</location>
    </subcellularLocation>
</comment>
<dbReference type="FunFam" id="3.30.1490.100:FF:000001">
    <property type="entry name" value="DNA repair protein REV1"/>
    <property type="match status" value="1"/>
</dbReference>
<dbReference type="SUPFAM" id="SSF52113">
    <property type="entry name" value="BRCT domain"/>
    <property type="match status" value="1"/>
</dbReference>
<name>A0A8H5B7W7_9AGAR</name>
<dbReference type="AlphaFoldDB" id="A0A8H5B7W7"/>
<comment type="caution">
    <text evidence="19">The sequence shown here is derived from an EMBL/GenBank/DDBJ whole genome shotgun (WGS) entry which is preliminary data.</text>
</comment>
<evidence type="ECO:0000313" key="20">
    <source>
        <dbReference type="Proteomes" id="UP000567179"/>
    </source>
</evidence>
<reference evidence="19 20" key="1">
    <citation type="journal article" date="2020" name="ISME J.">
        <title>Uncovering the hidden diversity of litter-decomposition mechanisms in mushroom-forming fungi.</title>
        <authorList>
            <person name="Floudas D."/>
            <person name="Bentzer J."/>
            <person name="Ahren D."/>
            <person name="Johansson T."/>
            <person name="Persson P."/>
            <person name="Tunlid A."/>
        </authorList>
    </citation>
    <scope>NUCLEOTIDE SEQUENCE [LARGE SCALE GENOMIC DNA]</scope>
    <source>
        <strain evidence="19 20">CBS 101986</strain>
    </source>
</reference>
<dbReference type="Gene3D" id="3.30.1490.100">
    <property type="entry name" value="DNA polymerase, Y-family, little finger domain"/>
    <property type="match status" value="1"/>
</dbReference>
<dbReference type="GO" id="GO:0003684">
    <property type="term" value="F:damaged DNA binding"/>
    <property type="evidence" value="ECO:0007669"/>
    <property type="project" value="InterPro"/>
</dbReference>
<feature type="region of interest" description="Disordered" evidence="16">
    <location>
        <begin position="36"/>
        <end position="102"/>
    </location>
</feature>
<dbReference type="PROSITE" id="PS50173">
    <property type="entry name" value="UMUC"/>
    <property type="match status" value="1"/>
</dbReference>
<evidence type="ECO:0000256" key="16">
    <source>
        <dbReference type="SAM" id="MobiDB-lite"/>
    </source>
</evidence>
<dbReference type="PROSITE" id="PS50172">
    <property type="entry name" value="BRCT"/>
    <property type="match status" value="1"/>
</dbReference>
<comment type="function">
    <text evidence="14">Deoxycytidyl transferase involved in DNA repair. Transfers a dCMP residue from dCTP to the 3'-end of a DNA primer in a template-dependent reaction. May assist in the first step in the bypass of abasic lesions by the insertion of a nucleotide opposite the lesion. Required for normal induction of mutations by physical and chemical agents. Involved in mitochondrial DNA mutagenesis.</text>
</comment>
<feature type="compositionally biased region" description="Low complexity" evidence="16">
    <location>
        <begin position="259"/>
        <end position="271"/>
    </location>
</feature>
<dbReference type="Gene3D" id="3.30.70.270">
    <property type="match status" value="1"/>
</dbReference>
<dbReference type="InterPro" id="IPR043502">
    <property type="entry name" value="DNA/RNA_pol_sf"/>
</dbReference>
<evidence type="ECO:0000256" key="14">
    <source>
        <dbReference type="ARBA" id="ARBA00058985"/>
    </source>
</evidence>
<accession>A0A8H5B7W7</accession>
<feature type="compositionally biased region" description="Acidic residues" evidence="16">
    <location>
        <begin position="72"/>
        <end position="81"/>
    </location>
</feature>
<evidence type="ECO:0000256" key="8">
    <source>
        <dbReference type="ARBA" id="ARBA00022723"/>
    </source>
</evidence>
<dbReference type="Gene3D" id="3.40.50.10190">
    <property type="entry name" value="BRCT domain"/>
    <property type="match status" value="1"/>
</dbReference>
<dbReference type="Gene3D" id="6.10.250.1490">
    <property type="match status" value="1"/>
</dbReference>
<feature type="region of interest" description="Disordered" evidence="16">
    <location>
        <begin position="245"/>
        <end position="289"/>
    </location>
</feature>
<dbReference type="PANTHER" id="PTHR45990">
    <property type="entry name" value="DNA REPAIR PROTEIN REV1"/>
    <property type="match status" value="1"/>
</dbReference>
<dbReference type="PANTHER" id="PTHR45990:SF1">
    <property type="entry name" value="DNA REPAIR PROTEIN REV1"/>
    <property type="match status" value="1"/>
</dbReference>
<dbReference type="Pfam" id="PF16589">
    <property type="entry name" value="BRCT_2"/>
    <property type="match status" value="1"/>
</dbReference>
<dbReference type="Gene3D" id="1.10.150.20">
    <property type="entry name" value="5' to 3' exonuclease, C-terminal subdomain"/>
    <property type="match status" value="1"/>
</dbReference>
<evidence type="ECO:0000313" key="19">
    <source>
        <dbReference type="EMBL" id="KAF5318198.1"/>
    </source>
</evidence>
<keyword evidence="8" id="KW-0479">Metal-binding</keyword>
<feature type="compositionally biased region" description="Polar residues" evidence="16">
    <location>
        <begin position="246"/>
        <end position="258"/>
    </location>
</feature>
<keyword evidence="9" id="KW-0227">DNA damage</keyword>
<sequence>MVPELLGTSQASSTDYYGDDDSQFLEALANAVLPGDVPLNEGAAELEPPPLTQPRRKLPSLTPEEDSQNKIEDEDEVEELEPPPPAQPRKRQRSPSVEIDDVRGHLNVVGTAAKDSVYGAATFGDFGQYMSRKRAKLQIQNAELEGESLSGIFKGLAIYVNGWTKPSVQEIRKLVVQHGGVFMPYLERKSLVTHIITCSLTPAKIREFQHMKVVRPEWLVESAEQGQLLPWSNYIYVHDENRGNKARNSQHNLTTQGFSSAGTSSSSSATPAPAPAPAPTAGLSTSFLGKKPEAPKVDPLYCTDPVTRADAARVPGYAADRSNLHAQRAMANPEWRKAHTSAASDFIEGYYKNSRLHHLSTWKAELKALVQEAQERAESGGGTGHVGKVGSEVGLAGAGVSMRGAELVLPKSPSRWKGKGKAVDYDERVIMHCDFDCFFVAAGLVSRPELKGKPVVVCHSQGAQGGMSSTSEIASSSYEARKFGIKNGMSLQQARQLCPEVTTIPYEFERYKQFSILFYTALMGFADDLQAVSVDEALIEATQKLKEYKSRPRYGKSSGDPAKDFAEAIRDEVRKATSCEVSIGIGHNILLARLASRRAKPGGSYHLLLDRFPEFIAPLDITDIHGFGWSTKQKAQEKLGTTSLGELAKKSKGVLMDVFGKSSGETLYNAIRGIDDKKLESDKPRKSVSCEINYGIRFENNKEAEEFIRQMAKEVKARLDAVSMVGRSLTVKIMKRDPTAPVEPPKFLGHGLCDLFNKQMPLLGPGGRATSDERLIGDHAWRLLSSFKFDPKELRGVGIQVQKLESVIGTASAAMGQATLKFPTRFASPSKATTSKVTLPLKADNSAHPAPTNRDFAPADPVKPSFDLPSFSQIDRSVFDALPAEIRQELHDEFKRRSVSPFVDKSTAALHRERSVPPPAFQPKKNSVFPSNNPAPNYKRVAQQLATANRASISPHKNVIAAWASKLQAQKKAKGIRITDAALNDLNLNPEVFRALPVRVQSEQLVMARMIKQKGHIPEPPAERKILKPKKYVLPPDFVPYIAPKPKARHPAPPFLRQQGKTKKEKLYFTETDDIQRIVETWVMSYRHWAPREKDVEFLAKFISQSADRAQATDVGVERAVAVMRWWMVLLRRFFAGTEYMDEEDLACSQRDLVGEAWWDAFYDVKDRMDAITKERFGGRIAIN</sequence>